<dbReference type="Proteomes" id="UP000253720">
    <property type="component" value="Chromosome"/>
</dbReference>
<keyword evidence="1" id="KW-0732">Signal</keyword>
<dbReference type="AlphaFoldDB" id="A0A345RLX6"/>
<proteinExistence type="predicted"/>
<gene>
    <name evidence="2" type="ORF">DLD99_07340</name>
</gene>
<feature type="chain" id="PRO_5016888681" evidence="1">
    <location>
        <begin position="25"/>
        <end position="245"/>
    </location>
</feature>
<name>A0A345RLX6_9PSED</name>
<organism evidence="2 3">
    <name type="scientific">Pseudomonas kribbensis</name>
    <dbReference type="NCBI Taxonomy" id="1628086"/>
    <lineage>
        <taxon>Bacteria</taxon>
        <taxon>Pseudomonadati</taxon>
        <taxon>Pseudomonadota</taxon>
        <taxon>Gammaproteobacteria</taxon>
        <taxon>Pseudomonadales</taxon>
        <taxon>Pseudomonadaceae</taxon>
        <taxon>Pseudomonas</taxon>
    </lineage>
</organism>
<keyword evidence="3" id="KW-1185">Reference proteome</keyword>
<evidence type="ECO:0000313" key="3">
    <source>
        <dbReference type="Proteomes" id="UP000253720"/>
    </source>
</evidence>
<protein>
    <submittedName>
        <fullName evidence="2">Uncharacterized protein</fullName>
    </submittedName>
</protein>
<sequence>MTVKSGVMGCLALCGALMAGQVWADCVPVPVTGVLDYSVCKEWPAYPGLTIGAKALFKRKPTPGDVDSNGIYDFDLSVFQDGKTEPLATYHQAAAFEQNGVAVYELTLDTARYKLTSDLRAFGVRVRLSNGSRLTPVDETQLSLYVREGEKLRPVLRQLVVSEYGGEWDGNCDSQRFEVSRTVEIAKTSSHGYADLIVKTQQTNTISVGEGDACEDKTSVSSPELTTLRYDGKSYVLPKGFQAIE</sequence>
<accession>A0A345RLX6</accession>
<evidence type="ECO:0000313" key="2">
    <source>
        <dbReference type="EMBL" id="AXI60292.1"/>
    </source>
</evidence>
<reference evidence="2 3" key="1">
    <citation type="submission" date="2018-05" db="EMBL/GenBank/DDBJ databases">
        <title>Complete genome sequence of Pseudomonas kribbensis 46-2(T).</title>
        <authorList>
            <person name="Jeong H."/>
            <person name="Lee S.-G."/>
            <person name="Rha E."/>
            <person name="Kim H."/>
        </authorList>
    </citation>
    <scope>NUCLEOTIDE SEQUENCE [LARGE SCALE GENOMIC DNA]</scope>
    <source>
        <strain evidence="2 3">46-2</strain>
    </source>
</reference>
<feature type="signal peptide" evidence="1">
    <location>
        <begin position="1"/>
        <end position="24"/>
    </location>
</feature>
<dbReference type="EMBL" id="CP029608">
    <property type="protein sequence ID" value="AXI60292.1"/>
    <property type="molecule type" value="Genomic_DNA"/>
</dbReference>
<dbReference type="KEGG" id="pke:DLD99_07340"/>
<dbReference type="RefSeq" id="WP_114881768.1">
    <property type="nucleotide sequence ID" value="NZ_CP029608.1"/>
</dbReference>
<evidence type="ECO:0000256" key="1">
    <source>
        <dbReference type="SAM" id="SignalP"/>
    </source>
</evidence>